<dbReference type="PANTHER" id="PTHR14389:SF3">
    <property type="entry name" value="PROTEIN FAM111A-LIKE"/>
    <property type="match status" value="1"/>
</dbReference>
<sequence length="348" mass="38086">MSRPTDALFDTLRDYVANGEVGQALEEFRNVLSAQYRHDGAATKFRSFDKEAILQLGRLKLAGRNRRRGTTDDQYHDRAMAQISSAVLDLLEDAERLLLSSGKLPVKQAPIDLPAPEPASPEKVWGRTTLKSLSWLHEGLNRARSVCRVVSPAGLGSGFVMGCGMLVTNNHVLRSAEEADAATVEFNFQEDETGRLCPVTPYRLDSSRFATDPELDCTIVKIAQGDTPIGISSWGQLTGEVKKLPELGDHVTIIQHPNGGLKQIGLTANEIVNIFESRLHYMTDTLPGSSGSPVFNDDWQVIAIHRAGGNLIKNRHGERIFANEGVLMRDIMGLPRLGELIAAGVAPR</sequence>
<protein>
    <submittedName>
        <fullName evidence="2">Serine protease</fullName>
    </submittedName>
</protein>
<evidence type="ECO:0000259" key="1">
    <source>
        <dbReference type="Pfam" id="PF19964"/>
    </source>
</evidence>
<gene>
    <name evidence="2" type="ORF">CIT40_06850</name>
</gene>
<dbReference type="GO" id="GO:0008233">
    <property type="term" value="F:peptidase activity"/>
    <property type="evidence" value="ECO:0007669"/>
    <property type="project" value="UniProtKB-KW"/>
</dbReference>
<organism evidence="2 3">
    <name type="scientific">Bradyrhizobium amphicarpaeae</name>
    <dbReference type="NCBI Taxonomy" id="1404768"/>
    <lineage>
        <taxon>Bacteria</taxon>
        <taxon>Pseudomonadati</taxon>
        <taxon>Pseudomonadota</taxon>
        <taxon>Alphaproteobacteria</taxon>
        <taxon>Hyphomicrobiales</taxon>
        <taxon>Nitrobacteraceae</taxon>
        <taxon>Bradyrhizobium</taxon>
    </lineage>
</organism>
<dbReference type="Gene3D" id="2.40.10.10">
    <property type="entry name" value="Trypsin-like serine proteases"/>
    <property type="match status" value="2"/>
</dbReference>
<dbReference type="Pfam" id="PF13365">
    <property type="entry name" value="Trypsin_2"/>
    <property type="match status" value="1"/>
</dbReference>
<dbReference type="PANTHER" id="PTHR14389">
    <property type="entry name" value="SI:CH1073-475A24.1"/>
    <property type="match status" value="1"/>
</dbReference>
<dbReference type="Pfam" id="PF19964">
    <property type="entry name" value="EAD11"/>
    <property type="match status" value="1"/>
</dbReference>
<dbReference type="SUPFAM" id="SSF50494">
    <property type="entry name" value="Trypsin-like serine proteases"/>
    <property type="match status" value="1"/>
</dbReference>
<dbReference type="KEGG" id="brq:CIT40_06850"/>
<accession>A0A2U8PQJ8</accession>
<dbReference type="OrthoDB" id="9811262at2"/>
<dbReference type="Proteomes" id="UP000215884">
    <property type="component" value="Chromosome"/>
</dbReference>
<keyword evidence="2" id="KW-0378">Hydrolase</keyword>
<dbReference type="EMBL" id="CP029426">
    <property type="protein sequence ID" value="AWL99774.1"/>
    <property type="molecule type" value="Genomic_DNA"/>
</dbReference>
<keyword evidence="3" id="KW-1185">Reference proteome</keyword>
<evidence type="ECO:0000313" key="3">
    <source>
        <dbReference type="Proteomes" id="UP000215884"/>
    </source>
</evidence>
<dbReference type="InterPro" id="IPR045439">
    <property type="entry name" value="EAD11"/>
</dbReference>
<dbReference type="InterPro" id="IPR043504">
    <property type="entry name" value="Peptidase_S1_PA_chymotrypsin"/>
</dbReference>
<keyword evidence="2" id="KW-0645">Protease</keyword>
<reference evidence="2 3" key="1">
    <citation type="journal article" date="2017" name="Syst. Appl. Microbiol.">
        <title>Soybeans inoculated with root zone soils of Canadian native legumes harbour diverse and novel Bradyrhizobium spp. that possess agricultural potential.</title>
        <authorList>
            <person name="Bromfield E.S.P."/>
            <person name="Cloutier S."/>
            <person name="Tambong J.T."/>
            <person name="Tran Thi T.V."/>
        </authorList>
    </citation>
    <scope>NUCLEOTIDE SEQUENCE [LARGE SCALE GENOMIC DNA]</scope>
    <source>
        <strain evidence="2 3">39S1MB</strain>
    </source>
</reference>
<dbReference type="AlphaFoldDB" id="A0A2U8PQJ8"/>
<evidence type="ECO:0000313" key="2">
    <source>
        <dbReference type="EMBL" id="AWL99774.1"/>
    </source>
</evidence>
<name>A0A2U8PQJ8_9BRAD</name>
<reference evidence="2 3" key="2">
    <citation type="journal article" date="2019" name="Int. J. Syst. Evol. Microbiol.">
        <title>Description and complete genome sequence of Bradyrhizobium amphicarpaeae sp. nov., harbouring photosystem and nitrogen-fixation genes.</title>
        <authorList>
            <person name="Bromfield E.S.P."/>
            <person name="Cloutier S."/>
            <person name="Nguyen H.D.T."/>
        </authorList>
    </citation>
    <scope>NUCLEOTIDE SEQUENCE [LARGE SCALE GENOMIC DNA]</scope>
    <source>
        <strain evidence="2 3">39S1MB</strain>
    </source>
</reference>
<proteinExistence type="predicted"/>
<dbReference type="InterPro" id="IPR009003">
    <property type="entry name" value="Peptidase_S1_PA"/>
</dbReference>
<dbReference type="GO" id="GO:0006508">
    <property type="term" value="P:proteolysis"/>
    <property type="evidence" value="ECO:0007669"/>
    <property type="project" value="UniProtKB-KW"/>
</dbReference>
<feature type="domain" description="Effector-associated" evidence="1">
    <location>
        <begin position="8"/>
        <end position="94"/>
    </location>
</feature>
<dbReference type="RefSeq" id="WP_094892689.1">
    <property type="nucleotide sequence ID" value="NZ_CP029426.2"/>
</dbReference>